<dbReference type="EMBL" id="JAEPRB010000179">
    <property type="protein sequence ID" value="KAG2219434.1"/>
    <property type="molecule type" value="Genomic_DNA"/>
</dbReference>
<gene>
    <name evidence="2" type="ORF">INT45_002319</name>
</gene>
<feature type="transmembrane region" description="Helical" evidence="1">
    <location>
        <begin position="245"/>
        <end position="267"/>
    </location>
</feature>
<feature type="transmembrane region" description="Helical" evidence="1">
    <location>
        <begin position="101"/>
        <end position="124"/>
    </location>
</feature>
<sequence length="344" mass="38255">MESSNNPLHGTEIADALVQAMQPDPTELTSQMIALVSTTVMCVLFGIKTYNVDFRYLTYSRWLVIALYVNSWAFTFAAILLASTNNGNATSCLLSELACDIFYAGTKFTIYFWLVEKVWVVSAVRKARMKTTSYKFHLLLMTPFAITFTLMILFHIAELLEDGTCMIGLQPIASIPLLAYDFIFNLYMTILFVRPLLKAGKSISTDWKSTRLHDVARRTLVASVVCLFVSFANIFVLTLMNGRERGAVCLACCYVDVTINVVTIHWVTSNPAGKKTKDHINSTSNPNETMQATFSVDHKEKGGFGIGMENNLSNGRFVMVVPQDDDYGSQSSSGAPETSLHKSF</sequence>
<dbReference type="PANTHER" id="PTHR38848:SF3">
    <property type="entry name" value="G-PROTEIN COUPLED RECEPTORS FAMILY 3 PROFILE DOMAIN-CONTAINING PROTEIN"/>
    <property type="match status" value="1"/>
</dbReference>
<dbReference type="Proteomes" id="UP000646827">
    <property type="component" value="Unassembled WGS sequence"/>
</dbReference>
<evidence type="ECO:0000256" key="1">
    <source>
        <dbReference type="SAM" id="Phobius"/>
    </source>
</evidence>
<reference evidence="2 3" key="1">
    <citation type="submission" date="2020-12" db="EMBL/GenBank/DDBJ databases">
        <title>Metabolic potential, ecology and presence of endohyphal bacteria is reflected in genomic diversity of Mucoromycotina.</title>
        <authorList>
            <person name="Muszewska A."/>
            <person name="Okrasinska A."/>
            <person name="Steczkiewicz K."/>
            <person name="Drgas O."/>
            <person name="Orlowska M."/>
            <person name="Perlinska-Lenart U."/>
            <person name="Aleksandrzak-Piekarczyk T."/>
            <person name="Szatraj K."/>
            <person name="Zielenkiewicz U."/>
            <person name="Pilsyk S."/>
            <person name="Malc E."/>
            <person name="Mieczkowski P."/>
            <person name="Kruszewska J.S."/>
            <person name="Biernat P."/>
            <person name="Pawlowska J."/>
        </authorList>
    </citation>
    <scope>NUCLEOTIDE SEQUENCE [LARGE SCALE GENOMIC DNA]</scope>
    <source>
        <strain evidence="2 3">CBS 142.35</strain>
    </source>
</reference>
<organism evidence="2 3">
    <name type="scientific">Circinella minor</name>
    <dbReference type="NCBI Taxonomy" id="1195481"/>
    <lineage>
        <taxon>Eukaryota</taxon>
        <taxon>Fungi</taxon>
        <taxon>Fungi incertae sedis</taxon>
        <taxon>Mucoromycota</taxon>
        <taxon>Mucoromycotina</taxon>
        <taxon>Mucoromycetes</taxon>
        <taxon>Mucorales</taxon>
        <taxon>Lichtheimiaceae</taxon>
        <taxon>Circinella</taxon>
    </lineage>
</organism>
<feature type="transmembrane region" description="Helical" evidence="1">
    <location>
        <begin position="218"/>
        <end position="239"/>
    </location>
</feature>
<dbReference type="PANTHER" id="PTHR38848">
    <property type="entry name" value="G-PROTEIN COUPLED RECEPTORS FAMILY 3 PROFILE DOMAIN-CONTAINING PROTEIN"/>
    <property type="match status" value="1"/>
</dbReference>
<keyword evidence="1" id="KW-0472">Membrane</keyword>
<keyword evidence="1" id="KW-0812">Transmembrane</keyword>
<accession>A0A8H7RX54</accession>
<feature type="transmembrane region" description="Helical" evidence="1">
    <location>
        <begin position="136"/>
        <end position="157"/>
    </location>
</feature>
<feature type="transmembrane region" description="Helical" evidence="1">
    <location>
        <begin position="28"/>
        <end position="47"/>
    </location>
</feature>
<keyword evidence="3" id="KW-1185">Reference proteome</keyword>
<comment type="caution">
    <text evidence="2">The sequence shown here is derived from an EMBL/GenBank/DDBJ whole genome shotgun (WGS) entry which is preliminary data.</text>
</comment>
<evidence type="ECO:0000313" key="2">
    <source>
        <dbReference type="EMBL" id="KAG2219434.1"/>
    </source>
</evidence>
<keyword evidence="1" id="KW-1133">Transmembrane helix</keyword>
<evidence type="ECO:0000313" key="3">
    <source>
        <dbReference type="Proteomes" id="UP000646827"/>
    </source>
</evidence>
<feature type="transmembrane region" description="Helical" evidence="1">
    <location>
        <begin position="177"/>
        <end position="197"/>
    </location>
</feature>
<protein>
    <submittedName>
        <fullName evidence="2">Uncharacterized protein</fullName>
    </submittedName>
</protein>
<dbReference type="AlphaFoldDB" id="A0A8H7RX54"/>
<feature type="transmembrane region" description="Helical" evidence="1">
    <location>
        <begin position="59"/>
        <end position="81"/>
    </location>
</feature>
<name>A0A8H7RX54_9FUNG</name>
<proteinExistence type="predicted"/>
<dbReference type="OrthoDB" id="3210850at2759"/>